<evidence type="ECO:0000313" key="3">
    <source>
        <dbReference type="EMBL" id="SDX74893.1"/>
    </source>
</evidence>
<sequence length="218" mass="23170">MFPKTLALAAAAAFALGAAAIHAPTSTASALGLAAQAADVETSPSGMALGVFTLGEESAPVTVIEYASLTCPHCAAFQRDVFGGIKRDYIDSGKIRYEFREVYFDRFGLAAAQVARCAGPERYFGLIDLLLTRQDDWTRADDPAEKLKTMGRQVGMSAEQIDACIADEDGARALVTMYQGFRNDPRLTGTPTLIVGEDKVENPTLANLSAAIDAALED</sequence>
<keyword evidence="3" id="KW-0413">Isomerase</keyword>
<protein>
    <submittedName>
        <fullName evidence="3">Protein-disulfide isomerase</fullName>
    </submittedName>
</protein>
<dbReference type="InterPro" id="IPR012336">
    <property type="entry name" value="Thioredoxin-like_fold"/>
</dbReference>
<dbReference type="Pfam" id="PF13462">
    <property type="entry name" value="Thioredoxin_4"/>
    <property type="match status" value="1"/>
</dbReference>
<dbReference type="Proteomes" id="UP000199118">
    <property type="component" value="Unassembled WGS sequence"/>
</dbReference>
<feature type="signal peptide" evidence="1">
    <location>
        <begin position="1"/>
        <end position="23"/>
    </location>
</feature>
<feature type="chain" id="PRO_5011586975" evidence="1">
    <location>
        <begin position="24"/>
        <end position="218"/>
    </location>
</feature>
<organism evidence="3 4">
    <name type="scientific">Albimonas donghaensis</name>
    <dbReference type="NCBI Taxonomy" id="356660"/>
    <lineage>
        <taxon>Bacteria</taxon>
        <taxon>Pseudomonadati</taxon>
        <taxon>Pseudomonadota</taxon>
        <taxon>Alphaproteobacteria</taxon>
        <taxon>Rhodobacterales</taxon>
        <taxon>Paracoccaceae</taxon>
        <taxon>Albimonas</taxon>
    </lineage>
</organism>
<gene>
    <name evidence="3" type="ORF">SAMN05444336_109109</name>
</gene>
<dbReference type="STRING" id="356660.SAMN05444336_109109"/>
<dbReference type="GO" id="GO:0016853">
    <property type="term" value="F:isomerase activity"/>
    <property type="evidence" value="ECO:0007669"/>
    <property type="project" value="UniProtKB-KW"/>
</dbReference>
<keyword evidence="1" id="KW-0732">Signal</keyword>
<evidence type="ECO:0000313" key="4">
    <source>
        <dbReference type="Proteomes" id="UP000199118"/>
    </source>
</evidence>
<dbReference type="RefSeq" id="WP_092684516.1">
    <property type="nucleotide sequence ID" value="NZ_FNMZ01000009.1"/>
</dbReference>
<feature type="domain" description="Thioredoxin-like fold" evidence="2">
    <location>
        <begin position="53"/>
        <end position="214"/>
    </location>
</feature>
<dbReference type="SUPFAM" id="SSF52833">
    <property type="entry name" value="Thioredoxin-like"/>
    <property type="match status" value="1"/>
</dbReference>
<dbReference type="AlphaFoldDB" id="A0A1H3E821"/>
<dbReference type="EMBL" id="FNMZ01000009">
    <property type="protein sequence ID" value="SDX74893.1"/>
    <property type="molecule type" value="Genomic_DNA"/>
</dbReference>
<dbReference type="Gene3D" id="3.40.30.10">
    <property type="entry name" value="Glutaredoxin"/>
    <property type="match status" value="1"/>
</dbReference>
<dbReference type="InterPro" id="IPR036249">
    <property type="entry name" value="Thioredoxin-like_sf"/>
</dbReference>
<accession>A0A1H3E821</accession>
<name>A0A1H3E821_9RHOB</name>
<proteinExistence type="predicted"/>
<keyword evidence="4" id="KW-1185">Reference proteome</keyword>
<reference evidence="3 4" key="1">
    <citation type="submission" date="2016-10" db="EMBL/GenBank/DDBJ databases">
        <authorList>
            <person name="de Groot N.N."/>
        </authorList>
    </citation>
    <scope>NUCLEOTIDE SEQUENCE [LARGE SCALE GENOMIC DNA]</scope>
    <source>
        <strain evidence="3 4">DSM 17890</strain>
    </source>
</reference>
<evidence type="ECO:0000256" key="1">
    <source>
        <dbReference type="SAM" id="SignalP"/>
    </source>
</evidence>
<evidence type="ECO:0000259" key="2">
    <source>
        <dbReference type="Pfam" id="PF13462"/>
    </source>
</evidence>
<dbReference type="OrthoDB" id="8478320at2"/>